<dbReference type="GeneID" id="17042190"/>
<evidence type="ECO:0000313" key="3">
    <source>
        <dbReference type="Proteomes" id="UP000007264"/>
    </source>
</evidence>
<dbReference type="RefSeq" id="XP_005648736.1">
    <property type="nucleotide sequence ID" value="XM_005648679.1"/>
</dbReference>
<evidence type="ECO:0000313" key="2">
    <source>
        <dbReference type="EMBL" id="EIE24192.1"/>
    </source>
</evidence>
<dbReference type="AlphaFoldDB" id="I0Z0M3"/>
<dbReference type="KEGG" id="csl:COCSUDRAFT_53258"/>
<evidence type="ECO:0008006" key="4">
    <source>
        <dbReference type="Google" id="ProtNLM"/>
    </source>
</evidence>
<feature type="transmembrane region" description="Helical" evidence="1">
    <location>
        <begin position="28"/>
        <end position="45"/>
    </location>
</feature>
<gene>
    <name evidence="2" type="ORF">COCSUDRAFT_53258</name>
</gene>
<keyword evidence="1" id="KW-1133">Transmembrane helix</keyword>
<comment type="caution">
    <text evidence="2">The sequence shown here is derived from an EMBL/GenBank/DDBJ whole genome shotgun (WGS) entry which is preliminary data.</text>
</comment>
<keyword evidence="1" id="KW-0472">Membrane</keyword>
<organism evidence="2 3">
    <name type="scientific">Coccomyxa subellipsoidea (strain C-169)</name>
    <name type="common">Green microalga</name>
    <dbReference type="NCBI Taxonomy" id="574566"/>
    <lineage>
        <taxon>Eukaryota</taxon>
        <taxon>Viridiplantae</taxon>
        <taxon>Chlorophyta</taxon>
        <taxon>core chlorophytes</taxon>
        <taxon>Trebouxiophyceae</taxon>
        <taxon>Trebouxiophyceae incertae sedis</taxon>
        <taxon>Coccomyxaceae</taxon>
        <taxon>Coccomyxa</taxon>
        <taxon>Coccomyxa subellipsoidea</taxon>
    </lineage>
</organism>
<keyword evidence="3" id="KW-1185">Reference proteome</keyword>
<proteinExistence type="predicted"/>
<dbReference type="Proteomes" id="UP000007264">
    <property type="component" value="Unassembled WGS sequence"/>
</dbReference>
<protein>
    <recommendedName>
        <fullName evidence="4">Cytochrome c oxidase subunit 5C</fullName>
    </recommendedName>
</protein>
<dbReference type="EMBL" id="AGSI01000006">
    <property type="protein sequence ID" value="EIE24192.1"/>
    <property type="molecule type" value="Genomic_DNA"/>
</dbReference>
<keyword evidence="1" id="KW-0812">Transmembrane</keyword>
<sequence length="67" mass="7647">MSSGQVIRATQMFTKHGNSTKVSVLKEIGYGLGLGLAFGLVWKTYHWNEKRKIEEYYEQLAALPDKQ</sequence>
<accession>I0Z0M3</accession>
<reference evidence="2 3" key="1">
    <citation type="journal article" date="2012" name="Genome Biol.">
        <title>The genome of the polar eukaryotic microalga coccomyxa subellipsoidea reveals traits of cold adaptation.</title>
        <authorList>
            <person name="Blanc G."/>
            <person name="Agarkova I."/>
            <person name="Grimwood J."/>
            <person name="Kuo A."/>
            <person name="Brueggeman A."/>
            <person name="Dunigan D."/>
            <person name="Gurnon J."/>
            <person name="Ladunga I."/>
            <person name="Lindquist E."/>
            <person name="Lucas S."/>
            <person name="Pangilinan J."/>
            <person name="Proschold T."/>
            <person name="Salamov A."/>
            <person name="Schmutz J."/>
            <person name="Weeks D."/>
            <person name="Yamada T."/>
            <person name="Claverie J.M."/>
            <person name="Grigoriev I."/>
            <person name="Van Etten J."/>
            <person name="Lomsadze A."/>
            <person name="Borodovsky M."/>
        </authorList>
    </citation>
    <scope>NUCLEOTIDE SEQUENCE [LARGE SCALE GENOMIC DNA]</scope>
    <source>
        <strain evidence="2 3">C-169</strain>
    </source>
</reference>
<name>I0Z0M3_COCSC</name>
<evidence type="ECO:0000256" key="1">
    <source>
        <dbReference type="SAM" id="Phobius"/>
    </source>
</evidence>